<comment type="caution">
    <text evidence="2">The sequence shown here is derived from an EMBL/GenBank/DDBJ whole genome shotgun (WGS) entry which is preliminary data.</text>
</comment>
<sequence>MEVTQSINVYTPEQVNQLASQVITAVESANVPTVEEAIARMAVSGECYAVPEVQAVYLYKDQKYSREEVSIFLAQQFVKKKNGVTLQTKMCLHFFFFLQHIMVTTTINKQQKTVFSGANNPRLLEAYFHLVDLTNETLLSSLRRYHHELRLRVPKNDNLANVLLRGFAQKFLRDNSNKSAFDMYVYVDESGVDMQNEVIKDKDTTTELLLPQSERRNTVRTLDVEDCVTIYQLIL</sequence>
<keyword evidence="3" id="KW-1185">Reference proteome</keyword>
<dbReference type="InterPro" id="IPR000904">
    <property type="entry name" value="Sec7_dom"/>
</dbReference>
<dbReference type="EMBL" id="ASPP01016645">
    <property type="protein sequence ID" value="ETO17425.1"/>
    <property type="molecule type" value="Genomic_DNA"/>
</dbReference>
<reference evidence="2 3" key="1">
    <citation type="journal article" date="2013" name="Curr. Biol.">
        <title>The Genome of the Foraminiferan Reticulomyxa filosa.</title>
        <authorList>
            <person name="Glockner G."/>
            <person name="Hulsmann N."/>
            <person name="Schleicher M."/>
            <person name="Noegel A.A."/>
            <person name="Eichinger L."/>
            <person name="Gallinger C."/>
            <person name="Pawlowski J."/>
            <person name="Sierra R."/>
            <person name="Euteneuer U."/>
            <person name="Pillet L."/>
            <person name="Moustafa A."/>
            <person name="Platzer M."/>
            <person name="Groth M."/>
            <person name="Szafranski K."/>
            <person name="Schliwa M."/>
        </authorList>
    </citation>
    <scope>NUCLEOTIDE SEQUENCE [LARGE SCALE GENOMIC DNA]</scope>
</reference>
<dbReference type="GO" id="GO:0032012">
    <property type="term" value="P:regulation of ARF protein signal transduction"/>
    <property type="evidence" value="ECO:0007669"/>
    <property type="project" value="InterPro"/>
</dbReference>
<dbReference type="AlphaFoldDB" id="X6MWI0"/>
<dbReference type="GO" id="GO:0005085">
    <property type="term" value="F:guanyl-nucleotide exchange factor activity"/>
    <property type="evidence" value="ECO:0007669"/>
    <property type="project" value="InterPro"/>
</dbReference>
<proteinExistence type="predicted"/>
<feature type="non-terminal residue" evidence="2">
    <location>
        <position position="235"/>
    </location>
</feature>
<organism evidence="2 3">
    <name type="scientific">Reticulomyxa filosa</name>
    <dbReference type="NCBI Taxonomy" id="46433"/>
    <lineage>
        <taxon>Eukaryota</taxon>
        <taxon>Sar</taxon>
        <taxon>Rhizaria</taxon>
        <taxon>Retaria</taxon>
        <taxon>Foraminifera</taxon>
        <taxon>Monothalamids</taxon>
        <taxon>Reticulomyxidae</taxon>
        <taxon>Reticulomyxa</taxon>
    </lineage>
</organism>
<accession>X6MWI0</accession>
<evidence type="ECO:0000313" key="3">
    <source>
        <dbReference type="Proteomes" id="UP000023152"/>
    </source>
</evidence>
<protein>
    <recommendedName>
        <fullName evidence="1">SEC7 domain-containing protein</fullName>
    </recommendedName>
</protein>
<gene>
    <name evidence="2" type="ORF">RFI_19897</name>
</gene>
<evidence type="ECO:0000259" key="1">
    <source>
        <dbReference type="Pfam" id="PF01369"/>
    </source>
</evidence>
<evidence type="ECO:0000313" key="2">
    <source>
        <dbReference type="EMBL" id="ETO17425.1"/>
    </source>
</evidence>
<dbReference type="SUPFAM" id="SSF48425">
    <property type="entry name" value="Sec7 domain"/>
    <property type="match status" value="1"/>
</dbReference>
<feature type="domain" description="SEC7" evidence="1">
    <location>
        <begin position="102"/>
        <end position="204"/>
    </location>
</feature>
<name>X6MWI0_RETFI</name>
<dbReference type="Proteomes" id="UP000023152">
    <property type="component" value="Unassembled WGS sequence"/>
</dbReference>
<dbReference type="InterPro" id="IPR035999">
    <property type="entry name" value="Sec7_dom_sf"/>
</dbReference>
<dbReference type="Pfam" id="PF01369">
    <property type="entry name" value="Sec7"/>
    <property type="match status" value="1"/>
</dbReference>